<gene>
    <name evidence="2" type="ORF">A2T98_05750</name>
</gene>
<evidence type="ECO:0000313" key="3">
    <source>
        <dbReference type="Proteomes" id="UP000076555"/>
    </source>
</evidence>
<evidence type="ECO:0000313" key="2">
    <source>
        <dbReference type="EMBL" id="KZL50783.1"/>
    </source>
</evidence>
<dbReference type="AlphaFoldDB" id="A0A161UX99"/>
<dbReference type="PROSITE" id="PS51841">
    <property type="entry name" value="LTD"/>
    <property type="match status" value="1"/>
</dbReference>
<dbReference type="Proteomes" id="UP000076555">
    <property type="component" value="Unassembled WGS sequence"/>
</dbReference>
<feature type="domain" description="LTD" evidence="1">
    <location>
        <begin position="16"/>
        <end position="136"/>
    </location>
</feature>
<dbReference type="SUPFAM" id="SSF74853">
    <property type="entry name" value="Lamin A/C globular tail domain"/>
    <property type="match status" value="1"/>
</dbReference>
<dbReference type="Gene3D" id="2.60.40.1260">
    <property type="entry name" value="Lamin Tail domain"/>
    <property type="match status" value="1"/>
</dbReference>
<accession>A0A161UX99</accession>
<dbReference type="Pfam" id="PF00932">
    <property type="entry name" value="LTD"/>
    <property type="match status" value="1"/>
</dbReference>
<dbReference type="EMBL" id="LWAJ01000066">
    <property type="protein sequence ID" value="KZL50783.1"/>
    <property type="molecule type" value="Genomic_DNA"/>
</dbReference>
<dbReference type="RefSeq" id="WP_063871939.1">
    <property type="nucleotide sequence ID" value="NZ_CAWMRI010000066.1"/>
</dbReference>
<comment type="caution">
    <text evidence="2">The sequence shown here is derived from an EMBL/GenBank/DDBJ whole genome shotgun (WGS) entry which is preliminary data.</text>
</comment>
<name>A0A161UX99_NODSP</name>
<sequence>MQEELPINPAKQTAATLTGGNVVATPQVEITNIVYKAKVKRTQSDEYVEISNQETTPADVSGWQIVSGVGRNKAFTFPQGTILAPGQSVRVYTNEVHPESGGFSYGSGVSLWKDSGDEARLLDAQGNLVSGLAYDSKGNFTKTTTANQKTSAVDSLAENMMPQSTDANINELVNKTVFIENQETKRYLFSDGAPIQGQRGDKGGWLASGGLESPKVVGADANYYNRALWKIIPSGDNFVIENQETKRYLFSDGAPIKGERGDEGGWLASSGFESPNIIGADADYYNRALWKIIPSGDSFIIENKETKRYLFSDGAPIKGERGDEGGWLASSGFESPKVVGADANYYNRALWKIIPSGDSVIIENQETKRYLFSDGAPIKGQ</sequence>
<evidence type="ECO:0000259" key="1">
    <source>
        <dbReference type="PROSITE" id="PS51841"/>
    </source>
</evidence>
<protein>
    <recommendedName>
        <fullName evidence="1">LTD domain-containing protein</fullName>
    </recommendedName>
</protein>
<reference evidence="2 3" key="1">
    <citation type="submission" date="2016-04" db="EMBL/GenBank/DDBJ databases">
        <title>Draft Genome Assembly of the Bloom-forming Cyanobacterium Nodularia spumigena Strain CENA596 in Shrimp Production Ponds.</title>
        <authorList>
            <person name="Popin R.V."/>
            <person name="Rigonato J."/>
            <person name="Abreu V.A."/>
            <person name="Andreote A.P."/>
            <person name="Silveira S.B."/>
            <person name="Odebrecht C."/>
            <person name="Fiore M.F."/>
        </authorList>
    </citation>
    <scope>NUCLEOTIDE SEQUENCE [LARGE SCALE GENOMIC DNA]</scope>
    <source>
        <strain evidence="2 3">CENA596</strain>
    </source>
</reference>
<proteinExistence type="predicted"/>
<organism evidence="2 3">
    <name type="scientific">Nodularia spumigena CENA596</name>
    <dbReference type="NCBI Taxonomy" id="1819295"/>
    <lineage>
        <taxon>Bacteria</taxon>
        <taxon>Bacillati</taxon>
        <taxon>Cyanobacteriota</taxon>
        <taxon>Cyanophyceae</taxon>
        <taxon>Nostocales</taxon>
        <taxon>Nodulariaceae</taxon>
        <taxon>Nodularia</taxon>
    </lineage>
</organism>
<dbReference type="OrthoDB" id="5522031at2"/>
<dbReference type="InterPro" id="IPR001322">
    <property type="entry name" value="Lamin_tail_dom"/>
</dbReference>
<dbReference type="InterPro" id="IPR036415">
    <property type="entry name" value="Lamin_tail_dom_sf"/>
</dbReference>